<keyword evidence="4" id="KW-1133">Transmembrane helix</keyword>
<feature type="domain" description="Carboxylesterase type B" evidence="5">
    <location>
        <begin position="4"/>
        <end position="385"/>
    </location>
</feature>
<dbReference type="SUPFAM" id="SSF53474">
    <property type="entry name" value="alpha/beta-Hydrolases"/>
    <property type="match status" value="1"/>
</dbReference>
<keyword evidence="2" id="KW-0325">Glycoprotein</keyword>
<feature type="region of interest" description="Disordered" evidence="3">
    <location>
        <begin position="329"/>
        <end position="354"/>
    </location>
</feature>
<dbReference type="InterPro" id="IPR051093">
    <property type="entry name" value="Neuroligin/BSAL"/>
</dbReference>
<dbReference type="InterPro" id="IPR029058">
    <property type="entry name" value="AB_hydrolase_fold"/>
</dbReference>
<evidence type="ECO:0000256" key="4">
    <source>
        <dbReference type="SAM" id="Phobius"/>
    </source>
</evidence>
<keyword evidence="4" id="KW-0812">Transmembrane</keyword>
<gene>
    <name evidence="6" type="primary">NLGN4Y</name>
    <name evidence="6" type="ORF">TNIN_433871</name>
</gene>
<keyword evidence="7" id="KW-1185">Reference proteome</keyword>
<organism evidence="6 7">
    <name type="scientific">Trichonephila inaurata madagascariensis</name>
    <dbReference type="NCBI Taxonomy" id="2747483"/>
    <lineage>
        <taxon>Eukaryota</taxon>
        <taxon>Metazoa</taxon>
        <taxon>Ecdysozoa</taxon>
        <taxon>Arthropoda</taxon>
        <taxon>Chelicerata</taxon>
        <taxon>Arachnida</taxon>
        <taxon>Araneae</taxon>
        <taxon>Araneomorphae</taxon>
        <taxon>Entelegynae</taxon>
        <taxon>Araneoidea</taxon>
        <taxon>Nephilidae</taxon>
        <taxon>Trichonephila</taxon>
        <taxon>Trichonephila inaurata</taxon>
    </lineage>
</organism>
<dbReference type="PANTHER" id="PTHR43903">
    <property type="entry name" value="NEUROLIGIN"/>
    <property type="match status" value="1"/>
</dbReference>
<dbReference type="OrthoDB" id="3200163at2759"/>
<accession>A0A8X6JIS8</accession>
<evidence type="ECO:0000313" key="6">
    <source>
        <dbReference type="EMBL" id="GFS34389.1"/>
    </source>
</evidence>
<reference evidence="6" key="1">
    <citation type="submission" date="2020-08" db="EMBL/GenBank/DDBJ databases">
        <title>Multicomponent nature underlies the extraordinary mechanical properties of spider dragline silk.</title>
        <authorList>
            <person name="Kono N."/>
            <person name="Nakamura H."/>
            <person name="Mori M."/>
            <person name="Yoshida Y."/>
            <person name="Ohtoshi R."/>
            <person name="Malay A.D."/>
            <person name="Moran D.A.P."/>
            <person name="Tomita M."/>
            <person name="Numata K."/>
            <person name="Arakawa K."/>
        </authorList>
    </citation>
    <scope>NUCLEOTIDE SEQUENCE</scope>
</reference>
<comment type="caution">
    <text evidence="6">The sequence shown here is derived from an EMBL/GenBank/DDBJ whole genome shotgun (WGS) entry which is preliminary data.</text>
</comment>
<dbReference type="AlphaFoldDB" id="A0A8X6JIS8"/>
<dbReference type="EMBL" id="BMAV01024590">
    <property type="protein sequence ID" value="GFS34389.1"/>
    <property type="molecule type" value="Genomic_DNA"/>
</dbReference>
<dbReference type="Pfam" id="PF00135">
    <property type="entry name" value="COesterase"/>
    <property type="match status" value="1"/>
</dbReference>
<keyword evidence="4" id="KW-0472">Membrane</keyword>
<feature type="transmembrane region" description="Helical" evidence="4">
    <location>
        <begin position="495"/>
        <end position="520"/>
    </location>
</feature>
<evidence type="ECO:0000256" key="3">
    <source>
        <dbReference type="SAM" id="MobiDB-lite"/>
    </source>
</evidence>
<dbReference type="Gene3D" id="3.40.50.1820">
    <property type="entry name" value="alpha/beta hydrolase"/>
    <property type="match status" value="1"/>
</dbReference>
<sequence>MEGSARGNYGLTDQVAALHWIQENIAEFGGDPKNVTIFGHGYGAACVNFLVLSPMSKGSSLFPAGLFQRAIMMSGSALSPWAVARDANYYAQQIARTLGCPTDQPATLLECLRERSVADILRVQITVPKFLTGFGPTVDGIVIQNEPTAMMEELADEHQFGLFDLMFGVTKVESYFYISDKDEKNGMEVERRDRLLRTLVRNIFTYHLQEIFLTIVNEYTDWTKAVQHDVNTLDGTLDALGDALVVAPIVKSANYHSTSPRKSFFYVFSYQSGDGKFPQRQGSITGEDIQYVFGAPLVGTLGHFSRNYSQQEVTLSEAVMTYWVNFARNGDPNTPPPEKPQERGGRNRNNRVNWPSYDSIHQKYMLIGLKSKLKDHYHAHRLSFWLNLFPQLHSTSSVSVSPEHHLLDDHDNMESYDGAVRQMPFDMTRPPSDDPTNAPPSLMTTDAKSDSEKPNVMSTIDPEEAVSTENNTLSVTTMNITDSLSVILSPSPLSAALSVTIAVGASLLILNVLVFAGICYQRDRTRAEEKMQKRLITQQNAIDSQMGDAAVANVKSGSLLAPPPSPACIQPQQEIALHPPPPKFLHPHKVPLKPCVIPTPPQIHQRESLSDVQTLMQQGVTPMPKKSPIHQFSQNAQVHFPHNHLEIKL</sequence>
<evidence type="ECO:0000256" key="2">
    <source>
        <dbReference type="ARBA" id="ARBA00023180"/>
    </source>
</evidence>
<evidence type="ECO:0000259" key="5">
    <source>
        <dbReference type="Pfam" id="PF00135"/>
    </source>
</evidence>
<feature type="region of interest" description="Disordered" evidence="3">
    <location>
        <begin position="428"/>
        <end position="457"/>
    </location>
</feature>
<evidence type="ECO:0000313" key="7">
    <source>
        <dbReference type="Proteomes" id="UP000886998"/>
    </source>
</evidence>
<proteinExistence type="inferred from homology"/>
<evidence type="ECO:0000256" key="1">
    <source>
        <dbReference type="ARBA" id="ARBA00005964"/>
    </source>
</evidence>
<dbReference type="InterPro" id="IPR002018">
    <property type="entry name" value="CarbesteraseB"/>
</dbReference>
<dbReference type="Proteomes" id="UP000886998">
    <property type="component" value="Unassembled WGS sequence"/>
</dbReference>
<name>A0A8X6JIS8_9ARAC</name>
<comment type="similarity">
    <text evidence="1">Belongs to the type-B carboxylesterase/lipase family.</text>
</comment>
<protein>
    <submittedName>
        <fullName evidence="6">Neuroligin-4, Y-linked</fullName>
    </submittedName>
</protein>